<dbReference type="InterPro" id="IPR011057">
    <property type="entry name" value="Mss4-like_sf"/>
</dbReference>
<evidence type="ECO:0000256" key="2">
    <source>
        <dbReference type="ARBA" id="ARBA00022723"/>
    </source>
</evidence>
<gene>
    <name evidence="6" type="ORF">R9X50_00594300</name>
</gene>
<evidence type="ECO:0000256" key="4">
    <source>
        <dbReference type="ARBA" id="ARBA00023239"/>
    </source>
</evidence>
<keyword evidence="4" id="KW-0456">Lyase</keyword>
<accession>A0AAQ3M809</accession>
<evidence type="ECO:0000256" key="1">
    <source>
        <dbReference type="ARBA" id="ARBA00005495"/>
    </source>
</evidence>
<reference evidence="6 7" key="1">
    <citation type="submission" date="2023-11" db="EMBL/GenBank/DDBJ databases">
        <title>An acidophilic fungus is an integral part of prey digestion in a carnivorous sundew plant.</title>
        <authorList>
            <person name="Tsai I.J."/>
        </authorList>
    </citation>
    <scope>NUCLEOTIDE SEQUENCE [LARGE SCALE GENOMIC DNA]</scope>
    <source>
        <strain evidence="6">169a</strain>
    </source>
</reference>
<dbReference type="Pfam" id="PF04828">
    <property type="entry name" value="GFA"/>
    <property type="match status" value="1"/>
</dbReference>
<proteinExistence type="inferred from homology"/>
<feature type="domain" description="CENP-V/GFA" evidence="5">
    <location>
        <begin position="9"/>
        <end position="131"/>
    </location>
</feature>
<protein>
    <recommendedName>
        <fullName evidence="5">CENP-V/GFA domain-containing protein</fullName>
    </recommendedName>
</protein>
<dbReference type="GO" id="GO:0046872">
    <property type="term" value="F:metal ion binding"/>
    <property type="evidence" value="ECO:0007669"/>
    <property type="project" value="UniProtKB-KW"/>
</dbReference>
<evidence type="ECO:0000259" key="5">
    <source>
        <dbReference type="PROSITE" id="PS51891"/>
    </source>
</evidence>
<dbReference type="AlphaFoldDB" id="A0AAQ3M809"/>
<dbReference type="Proteomes" id="UP001303373">
    <property type="component" value="Chromosome 9"/>
</dbReference>
<evidence type="ECO:0000313" key="7">
    <source>
        <dbReference type="Proteomes" id="UP001303373"/>
    </source>
</evidence>
<keyword evidence="2" id="KW-0479">Metal-binding</keyword>
<keyword evidence="7" id="KW-1185">Reference proteome</keyword>
<organism evidence="6 7">
    <name type="scientific">Acrodontium crateriforme</name>
    <dbReference type="NCBI Taxonomy" id="150365"/>
    <lineage>
        <taxon>Eukaryota</taxon>
        <taxon>Fungi</taxon>
        <taxon>Dikarya</taxon>
        <taxon>Ascomycota</taxon>
        <taxon>Pezizomycotina</taxon>
        <taxon>Dothideomycetes</taxon>
        <taxon>Dothideomycetidae</taxon>
        <taxon>Mycosphaerellales</taxon>
        <taxon>Teratosphaeriaceae</taxon>
        <taxon>Acrodontium</taxon>
    </lineage>
</organism>
<evidence type="ECO:0000313" key="6">
    <source>
        <dbReference type="EMBL" id="WPH03069.1"/>
    </source>
</evidence>
<dbReference type="SUPFAM" id="SSF51316">
    <property type="entry name" value="Mss4-like"/>
    <property type="match status" value="1"/>
</dbReference>
<dbReference type="PANTHER" id="PTHR33337:SF40">
    <property type="entry name" value="CENP-V_GFA DOMAIN-CONTAINING PROTEIN-RELATED"/>
    <property type="match status" value="1"/>
</dbReference>
<dbReference type="InterPro" id="IPR006913">
    <property type="entry name" value="CENP-V/GFA"/>
</dbReference>
<name>A0AAQ3M809_9PEZI</name>
<dbReference type="GO" id="GO:0016846">
    <property type="term" value="F:carbon-sulfur lyase activity"/>
    <property type="evidence" value="ECO:0007669"/>
    <property type="project" value="InterPro"/>
</dbReference>
<dbReference type="PANTHER" id="PTHR33337">
    <property type="entry name" value="GFA DOMAIN-CONTAINING PROTEIN"/>
    <property type="match status" value="1"/>
</dbReference>
<dbReference type="Gene3D" id="3.90.1590.10">
    <property type="entry name" value="glutathione-dependent formaldehyde- activating enzyme (gfa)"/>
    <property type="match status" value="1"/>
</dbReference>
<dbReference type="PROSITE" id="PS51891">
    <property type="entry name" value="CENP_V_GFA"/>
    <property type="match status" value="1"/>
</dbReference>
<dbReference type="EMBL" id="CP138588">
    <property type="protein sequence ID" value="WPH03069.1"/>
    <property type="molecule type" value="Genomic_DNA"/>
</dbReference>
<keyword evidence="3" id="KW-0862">Zinc</keyword>
<comment type="similarity">
    <text evidence="1">Belongs to the Gfa family.</text>
</comment>
<sequence length="141" mass="15596">MSNKAAPKMSSKECNCLCGAVSVTVSGVDKGAVLCHCTNCQKSSGSAFMHNYRFMKSDIKVHKGEDKIREFKDTNTKSRATLLRHFCSVCGSPLYVKPLAFEDLTIVHCSSAGDRTQPQFELFEENKHSWIGKLSSKRASL</sequence>
<evidence type="ECO:0000256" key="3">
    <source>
        <dbReference type="ARBA" id="ARBA00022833"/>
    </source>
</evidence>